<comment type="pathway">
    <text evidence="1">Cofactor biosynthesis; riboflavin biosynthesis.</text>
</comment>
<evidence type="ECO:0000259" key="4">
    <source>
        <dbReference type="Pfam" id="PF01872"/>
    </source>
</evidence>
<keyword evidence="3" id="KW-0560">Oxidoreductase</keyword>
<dbReference type="EMBL" id="JAJOMB010000015">
    <property type="protein sequence ID" value="MCD5314229.1"/>
    <property type="molecule type" value="Genomic_DNA"/>
</dbReference>
<dbReference type="GO" id="GO:0009231">
    <property type="term" value="P:riboflavin biosynthetic process"/>
    <property type="evidence" value="ECO:0007669"/>
    <property type="project" value="InterPro"/>
</dbReference>
<evidence type="ECO:0000256" key="1">
    <source>
        <dbReference type="ARBA" id="ARBA00005104"/>
    </source>
</evidence>
<evidence type="ECO:0000313" key="5">
    <source>
        <dbReference type="EMBL" id="MCD5314229.1"/>
    </source>
</evidence>
<proteinExistence type="predicted"/>
<dbReference type="Gene3D" id="3.40.430.10">
    <property type="entry name" value="Dihydrofolate Reductase, subunit A"/>
    <property type="match status" value="1"/>
</dbReference>
<dbReference type="PANTHER" id="PTHR38011:SF7">
    <property type="entry name" value="2,5-DIAMINO-6-RIBOSYLAMINO-4(3H)-PYRIMIDINONE 5'-PHOSPHATE REDUCTASE"/>
    <property type="match status" value="1"/>
</dbReference>
<evidence type="ECO:0000256" key="2">
    <source>
        <dbReference type="ARBA" id="ARBA00022857"/>
    </source>
</evidence>
<dbReference type="PANTHER" id="PTHR38011">
    <property type="entry name" value="DIHYDROFOLATE REDUCTASE FAMILY PROTEIN (AFU_ORTHOLOGUE AFUA_8G06820)"/>
    <property type="match status" value="1"/>
</dbReference>
<dbReference type="InterPro" id="IPR050765">
    <property type="entry name" value="Riboflavin_Biosynth_HTPR"/>
</dbReference>
<comment type="caution">
    <text evidence="5">The sequence shown here is derived from an EMBL/GenBank/DDBJ whole genome shotgun (WGS) entry which is preliminary data.</text>
</comment>
<evidence type="ECO:0000313" key="6">
    <source>
        <dbReference type="Proteomes" id="UP001138997"/>
    </source>
</evidence>
<dbReference type="Proteomes" id="UP001138997">
    <property type="component" value="Unassembled WGS sequence"/>
</dbReference>
<dbReference type="InterPro" id="IPR002734">
    <property type="entry name" value="RibDG_C"/>
</dbReference>
<organism evidence="5 6">
    <name type="scientific">Kineosporia babensis</name>
    <dbReference type="NCBI Taxonomy" id="499548"/>
    <lineage>
        <taxon>Bacteria</taxon>
        <taxon>Bacillati</taxon>
        <taxon>Actinomycetota</taxon>
        <taxon>Actinomycetes</taxon>
        <taxon>Kineosporiales</taxon>
        <taxon>Kineosporiaceae</taxon>
        <taxon>Kineosporia</taxon>
    </lineage>
</organism>
<evidence type="ECO:0000256" key="3">
    <source>
        <dbReference type="ARBA" id="ARBA00023002"/>
    </source>
</evidence>
<accession>A0A9X1SW10</accession>
<keyword evidence="6" id="KW-1185">Reference proteome</keyword>
<dbReference type="GO" id="GO:0008703">
    <property type="term" value="F:5-amino-6-(5-phosphoribosylamino)uracil reductase activity"/>
    <property type="evidence" value="ECO:0007669"/>
    <property type="project" value="InterPro"/>
</dbReference>
<reference evidence="5" key="1">
    <citation type="submission" date="2021-11" db="EMBL/GenBank/DDBJ databases">
        <title>Streptomyces corallinus and Kineosporia corallina sp. nov., two new coral-derived marine actinobacteria.</title>
        <authorList>
            <person name="Buangrab K."/>
            <person name="Sutthacheep M."/>
            <person name="Yeemin T."/>
            <person name="Harunari E."/>
            <person name="Igarashi Y."/>
            <person name="Sripreechasak P."/>
            <person name="Kanchanasin P."/>
            <person name="Tanasupawat S."/>
            <person name="Phongsopitanun W."/>
        </authorList>
    </citation>
    <scope>NUCLEOTIDE SEQUENCE</scope>
    <source>
        <strain evidence="5">JCM 31032</strain>
    </source>
</reference>
<gene>
    <name evidence="5" type="ORF">LR394_25285</name>
</gene>
<name>A0A9X1SW10_9ACTN</name>
<protein>
    <submittedName>
        <fullName evidence="5">Dihydrofolate reductase family protein</fullName>
    </submittedName>
</protein>
<feature type="domain" description="Bacterial bifunctional deaminase-reductase C-terminal" evidence="4">
    <location>
        <begin position="43"/>
        <end position="236"/>
    </location>
</feature>
<dbReference type="Pfam" id="PF01872">
    <property type="entry name" value="RibD_C"/>
    <property type="match status" value="1"/>
</dbReference>
<dbReference type="RefSeq" id="WP_231446557.1">
    <property type="nucleotide sequence ID" value="NZ_JAJOMB010000015.1"/>
</dbReference>
<sequence>MTVLQLLLPGRAEVGNLTTDPEPTVQALADLYAYPEPVPARGWVRANMVSSLDGSAAGPDGLSGALGGAVDKATFKVLRGLCDVILVGAGTVRAEGYGVPPADPAFAEHRRSRGQRPAPVLAVVTRSGDVPSEVLDGSTFVITTAQADLGRLRALAGPDQVIVAGEDDVDVDDAVRVLAGRGHRRVLLEGGPSLLGHALAARRMDELCLTWAPTLLAGGGPRIALGPDVQVTARPAHLIAAEDVLLGRWLVQTVPNH</sequence>
<dbReference type="InterPro" id="IPR024072">
    <property type="entry name" value="DHFR-like_dom_sf"/>
</dbReference>
<dbReference type="AlphaFoldDB" id="A0A9X1SW10"/>
<dbReference type="SUPFAM" id="SSF53597">
    <property type="entry name" value="Dihydrofolate reductase-like"/>
    <property type="match status" value="1"/>
</dbReference>
<keyword evidence="2" id="KW-0521">NADP</keyword>